<keyword evidence="3" id="KW-1185">Reference proteome</keyword>
<evidence type="ECO:0000313" key="3">
    <source>
        <dbReference type="Proteomes" id="UP000324748"/>
    </source>
</evidence>
<proteinExistence type="predicted"/>
<feature type="region of interest" description="Disordered" evidence="1">
    <location>
        <begin position="185"/>
        <end position="246"/>
    </location>
</feature>
<reference evidence="2 3" key="1">
    <citation type="submission" date="2019-05" db="EMBL/GenBank/DDBJ databases">
        <title>Emergence of the Ug99 lineage of the wheat stem rust pathogen through somatic hybridization.</title>
        <authorList>
            <person name="Li F."/>
            <person name="Upadhyaya N.M."/>
            <person name="Sperschneider J."/>
            <person name="Matny O."/>
            <person name="Nguyen-Phuc H."/>
            <person name="Mago R."/>
            <person name="Raley C."/>
            <person name="Miller M.E."/>
            <person name="Silverstein K.A.T."/>
            <person name="Henningsen E."/>
            <person name="Hirsch C.D."/>
            <person name="Visser B."/>
            <person name="Pretorius Z.A."/>
            <person name="Steffenson B.J."/>
            <person name="Schwessinger B."/>
            <person name="Dodds P.N."/>
            <person name="Figueroa M."/>
        </authorList>
    </citation>
    <scope>NUCLEOTIDE SEQUENCE [LARGE SCALE GENOMIC DNA]</scope>
    <source>
        <strain evidence="2">21-0</strain>
    </source>
</reference>
<protein>
    <submittedName>
        <fullName evidence="2">Uncharacterized protein</fullName>
    </submittedName>
</protein>
<evidence type="ECO:0000256" key="1">
    <source>
        <dbReference type="SAM" id="MobiDB-lite"/>
    </source>
</evidence>
<sequence>MSHSQSTSTKACPLLSVVTSTNMDQLPPASEAPNAEASSPRRKLPLGAIVSPLSPFFNERAKNCALEQAKSKALETALSGLDVASESKNRSRSTSQSSKLSEASSTGSLSSSSSSHDSQHSAASPISMLDNETLLPSLPRISYEDWSKFGINLFTPKLLNPHSKMYYHYPSIEKKKNNLNHLTGNRPRSKSSTVHGYSPPQFEDHRINRPGIHQLSNPALQSRPHPQSPLTRFMSLRHPLERNYTR</sequence>
<dbReference type="EMBL" id="VSWC01000093">
    <property type="protein sequence ID" value="KAA1089619.1"/>
    <property type="molecule type" value="Genomic_DNA"/>
</dbReference>
<feature type="region of interest" description="Disordered" evidence="1">
    <location>
        <begin position="83"/>
        <end position="125"/>
    </location>
</feature>
<feature type="compositionally biased region" description="Polar residues" evidence="1">
    <location>
        <begin position="1"/>
        <end position="10"/>
    </location>
</feature>
<accession>A0A5B0NNT0</accession>
<dbReference type="OrthoDB" id="2503200at2759"/>
<feature type="region of interest" description="Disordered" evidence="1">
    <location>
        <begin position="1"/>
        <end position="43"/>
    </location>
</feature>
<feature type="compositionally biased region" description="Low complexity" evidence="1">
    <location>
        <begin position="27"/>
        <end position="38"/>
    </location>
</feature>
<dbReference type="Proteomes" id="UP000324748">
    <property type="component" value="Unassembled WGS sequence"/>
</dbReference>
<dbReference type="AlphaFoldDB" id="A0A5B0NNT0"/>
<feature type="compositionally biased region" description="Polar residues" evidence="1">
    <location>
        <begin position="214"/>
        <end position="230"/>
    </location>
</feature>
<dbReference type="OMA" id="HSMATPI"/>
<organism evidence="2 3">
    <name type="scientific">Puccinia graminis f. sp. tritici</name>
    <dbReference type="NCBI Taxonomy" id="56615"/>
    <lineage>
        <taxon>Eukaryota</taxon>
        <taxon>Fungi</taxon>
        <taxon>Dikarya</taxon>
        <taxon>Basidiomycota</taxon>
        <taxon>Pucciniomycotina</taxon>
        <taxon>Pucciniomycetes</taxon>
        <taxon>Pucciniales</taxon>
        <taxon>Pucciniaceae</taxon>
        <taxon>Puccinia</taxon>
    </lineage>
</organism>
<comment type="caution">
    <text evidence="2">The sequence shown here is derived from an EMBL/GenBank/DDBJ whole genome shotgun (WGS) entry which is preliminary data.</text>
</comment>
<feature type="compositionally biased region" description="Low complexity" evidence="1">
    <location>
        <begin position="92"/>
        <end position="124"/>
    </location>
</feature>
<evidence type="ECO:0000313" key="2">
    <source>
        <dbReference type="EMBL" id="KAA1089619.1"/>
    </source>
</evidence>
<gene>
    <name evidence="2" type="ORF">PGT21_025142</name>
</gene>
<name>A0A5B0NNT0_PUCGR</name>